<evidence type="ECO:0000313" key="2">
    <source>
        <dbReference type="Proteomes" id="UP001445076"/>
    </source>
</evidence>
<comment type="caution">
    <text evidence="1">The sequence shown here is derived from an EMBL/GenBank/DDBJ whole genome shotgun (WGS) entry which is preliminary data.</text>
</comment>
<feature type="non-terminal residue" evidence="1">
    <location>
        <position position="1"/>
    </location>
</feature>
<proteinExistence type="predicted"/>
<gene>
    <name evidence="1" type="ORF">OTU49_011420</name>
</gene>
<reference evidence="1 2" key="1">
    <citation type="journal article" date="2024" name="BMC Genomics">
        <title>Genome assembly of redclaw crayfish (Cherax quadricarinatus) provides insights into its immune adaptation and hypoxia tolerance.</title>
        <authorList>
            <person name="Liu Z."/>
            <person name="Zheng J."/>
            <person name="Li H."/>
            <person name="Fang K."/>
            <person name="Wang S."/>
            <person name="He J."/>
            <person name="Zhou D."/>
            <person name="Weng S."/>
            <person name="Chi M."/>
            <person name="Gu Z."/>
            <person name="He J."/>
            <person name="Li F."/>
            <person name="Wang M."/>
        </authorList>
    </citation>
    <scope>NUCLEOTIDE SEQUENCE [LARGE SCALE GENOMIC DNA]</scope>
    <source>
        <strain evidence="1">ZL_2023a</strain>
    </source>
</reference>
<keyword evidence="2" id="KW-1185">Reference proteome</keyword>
<dbReference type="EMBL" id="JARKIK010000087">
    <property type="protein sequence ID" value="KAK8724052.1"/>
    <property type="molecule type" value="Genomic_DNA"/>
</dbReference>
<protein>
    <submittedName>
        <fullName evidence="1">Uncharacterized protein</fullName>
    </submittedName>
</protein>
<dbReference type="AlphaFoldDB" id="A0AAW0W461"/>
<name>A0AAW0W461_CHEQU</name>
<accession>A0AAW0W461</accession>
<organism evidence="1 2">
    <name type="scientific">Cherax quadricarinatus</name>
    <name type="common">Australian red claw crayfish</name>
    <dbReference type="NCBI Taxonomy" id="27406"/>
    <lineage>
        <taxon>Eukaryota</taxon>
        <taxon>Metazoa</taxon>
        <taxon>Ecdysozoa</taxon>
        <taxon>Arthropoda</taxon>
        <taxon>Crustacea</taxon>
        <taxon>Multicrustacea</taxon>
        <taxon>Malacostraca</taxon>
        <taxon>Eumalacostraca</taxon>
        <taxon>Eucarida</taxon>
        <taxon>Decapoda</taxon>
        <taxon>Pleocyemata</taxon>
        <taxon>Astacidea</taxon>
        <taxon>Parastacoidea</taxon>
        <taxon>Parastacidae</taxon>
        <taxon>Cherax</taxon>
    </lineage>
</organism>
<evidence type="ECO:0000313" key="1">
    <source>
        <dbReference type="EMBL" id="KAK8724052.1"/>
    </source>
</evidence>
<dbReference type="Proteomes" id="UP001445076">
    <property type="component" value="Unassembled WGS sequence"/>
</dbReference>
<sequence length="112" mass="12441">GQSVEVWRDPGRHQPSLPSSTMDAKILCLCVLMCVVLSTAIPVLQLMPATLEDQELEPAHHVLIVKRSARIRGHQPCPIFSAYRCPHQDLPALCRGFDISGCHDTEFIDVNI</sequence>